<name>A0ABV1FLW6_9FIRM</name>
<dbReference type="EMBL" id="JBBMFE010000025">
    <property type="protein sequence ID" value="MEQ2474043.1"/>
    <property type="molecule type" value="Genomic_DNA"/>
</dbReference>
<feature type="transmembrane region" description="Helical" evidence="11">
    <location>
        <begin position="576"/>
        <end position="602"/>
    </location>
</feature>
<dbReference type="InterPro" id="IPR036412">
    <property type="entry name" value="HAD-like_sf"/>
</dbReference>
<evidence type="ECO:0000313" key="13">
    <source>
        <dbReference type="EMBL" id="MEQ2474043.1"/>
    </source>
</evidence>
<dbReference type="Proteomes" id="UP001438008">
    <property type="component" value="Unassembled WGS sequence"/>
</dbReference>
<feature type="transmembrane region" description="Helical" evidence="11">
    <location>
        <begin position="382"/>
        <end position="408"/>
    </location>
</feature>
<feature type="transmembrane region" description="Helical" evidence="11">
    <location>
        <begin position="906"/>
        <end position="928"/>
    </location>
</feature>
<dbReference type="InterPro" id="IPR023298">
    <property type="entry name" value="ATPase_P-typ_TM_dom_sf"/>
</dbReference>
<keyword evidence="3" id="KW-0104">Cadmium</keyword>
<evidence type="ECO:0000256" key="7">
    <source>
        <dbReference type="ARBA" id="ARBA00022989"/>
    </source>
</evidence>
<gene>
    <name evidence="13" type="ORF">WMO29_16360</name>
</gene>
<dbReference type="SUPFAM" id="SSF81653">
    <property type="entry name" value="Calcium ATPase, transduction domain A"/>
    <property type="match status" value="1"/>
</dbReference>
<feature type="transmembrane region" description="Helical" evidence="11">
    <location>
        <begin position="324"/>
        <end position="341"/>
    </location>
</feature>
<keyword evidence="11" id="KW-1003">Cell membrane</keyword>
<comment type="subcellular location">
    <subcellularLocation>
        <location evidence="11">Cell membrane</location>
    </subcellularLocation>
    <subcellularLocation>
        <location evidence="1">Membrane</location>
        <topology evidence="1">Multi-pass membrane protein</topology>
    </subcellularLocation>
</comment>
<dbReference type="InterPro" id="IPR006121">
    <property type="entry name" value="HMA_dom"/>
</dbReference>
<evidence type="ECO:0000256" key="2">
    <source>
        <dbReference type="ARBA" id="ARBA00006024"/>
    </source>
</evidence>
<dbReference type="InterPro" id="IPR051014">
    <property type="entry name" value="Cation_Transport_ATPase_IB"/>
</dbReference>
<evidence type="ECO:0000259" key="12">
    <source>
        <dbReference type="PROSITE" id="PS50846"/>
    </source>
</evidence>
<dbReference type="PRINTS" id="PR00941">
    <property type="entry name" value="CDATPASE"/>
</dbReference>
<evidence type="ECO:0000256" key="11">
    <source>
        <dbReference type="RuleBase" id="RU362081"/>
    </source>
</evidence>
<feature type="transmembrane region" description="Helical" evidence="11">
    <location>
        <begin position="880"/>
        <end position="900"/>
    </location>
</feature>
<dbReference type="InterPro" id="IPR001757">
    <property type="entry name" value="P_typ_ATPase"/>
</dbReference>
<comment type="caution">
    <text evidence="13">The sequence shown here is derived from an EMBL/GenBank/DDBJ whole genome shotgun (WGS) entry which is preliminary data.</text>
</comment>
<evidence type="ECO:0000256" key="6">
    <source>
        <dbReference type="ARBA" id="ARBA00022840"/>
    </source>
</evidence>
<dbReference type="PROSITE" id="PS00154">
    <property type="entry name" value="ATPASE_E1_E2"/>
    <property type="match status" value="1"/>
</dbReference>
<feature type="domain" description="HMA" evidence="12">
    <location>
        <begin position="149"/>
        <end position="215"/>
    </location>
</feature>
<dbReference type="InterPro" id="IPR018303">
    <property type="entry name" value="ATPase_P-typ_P_site"/>
</dbReference>
<evidence type="ECO:0000256" key="9">
    <source>
        <dbReference type="ARBA" id="ARBA00039103"/>
    </source>
</evidence>
<dbReference type="PROSITE" id="PS50846">
    <property type="entry name" value="HMA_2"/>
    <property type="match status" value="2"/>
</dbReference>
<evidence type="ECO:0000313" key="14">
    <source>
        <dbReference type="Proteomes" id="UP001438008"/>
    </source>
</evidence>
<dbReference type="InterPro" id="IPR036163">
    <property type="entry name" value="HMA_dom_sf"/>
</dbReference>
<dbReference type="PRINTS" id="PR00119">
    <property type="entry name" value="CATATPASE"/>
</dbReference>
<accession>A0ABV1FLW6</accession>
<dbReference type="CDD" id="cd00371">
    <property type="entry name" value="HMA"/>
    <property type="match status" value="2"/>
</dbReference>
<dbReference type="NCBIfam" id="TIGR01494">
    <property type="entry name" value="ATPase_P-type"/>
    <property type="match status" value="1"/>
</dbReference>
<evidence type="ECO:0000256" key="8">
    <source>
        <dbReference type="ARBA" id="ARBA00023136"/>
    </source>
</evidence>
<dbReference type="PANTHER" id="PTHR48085">
    <property type="entry name" value="CADMIUM/ZINC-TRANSPORTING ATPASE HMA2-RELATED"/>
    <property type="match status" value="1"/>
</dbReference>
<feature type="transmembrane region" description="Helical" evidence="11">
    <location>
        <begin position="551"/>
        <end position="570"/>
    </location>
</feature>
<reference evidence="13 14" key="1">
    <citation type="submission" date="2024-03" db="EMBL/GenBank/DDBJ databases">
        <title>Human intestinal bacterial collection.</title>
        <authorList>
            <person name="Pauvert C."/>
            <person name="Hitch T.C.A."/>
            <person name="Clavel T."/>
        </authorList>
    </citation>
    <scope>NUCLEOTIDE SEQUENCE [LARGE SCALE GENOMIC DNA]</scope>
    <source>
        <strain evidence="13 14">CLA-AA-H132</strain>
    </source>
</reference>
<comment type="similarity">
    <text evidence="2 11">Belongs to the cation transport ATPase (P-type) (TC 3.A.3) family. Type IB subfamily.</text>
</comment>
<dbReference type="Gene3D" id="2.70.150.10">
    <property type="entry name" value="Calcium-transporting ATPase, cytoplasmic transduction domain A"/>
    <property type="match status" value="1"/>
</dbReference>
<keyword evidence="8 11" id="KW-0472">Membrane</keyword>
<evidence type="ECO:0000256" key="4">
    <source>
        <dbReference type="ARBA" id="ARBA00022692"/>
    </source>
</evidence>
<dbReference type="Pfam" id="PF00122">
    <property type="entry name" value="E1-E2_ATPase"/>
    <property type="match status" value="1"/>
</dbReference>
<feature type="domain" description="HMA" evidence="12">
    <location>
        <begin position="226"/>
        <end position="292"/>
    </location>
</feature>
<keyword evidence="4 11" id="KW-0812">Transmembrane</keyword>
<dbReference type="PROSITE" id="PS01229">
    <property type="entry name" value="COF_2"/>
    <property type="match status" value="1"/>
</dbReference>
<dbReference type="SUPFAM" id="SSF81665">
    <property type="entry name" value="Calcium ATPase, transmembrane domain M"/>
    <property type="match status" value="1"/>
</dbReference>
<dbReference type="Gene3D" id="3.40.50.1000">
    <property type="entry name" value="HAD superfamily/HAD-like"/>
    <property type="match status" value="1"/>
</dbReference>
<organism evidence="13 14">
    <name type="scientific">Laedolimicola intestinihominis</name>
    <dbReference type="NCBI Taxonomy" id="3133166"/>
    <lineage>
        <taxon>Bacteria</taxon>
        <taxon>Bacillati</taxon>
        <taxon>Bacillota</taxon>
        <taxon>Clostridia</taxon>
        <taxon>Lachnospirales</taxon>
        <taxon>Lachnospiraceae</taxon>
        <taxon>Laedolimicola</taxon>
    </lineage>
</organism>
<dbReference type="PANTHER" id="PTHR48085:SF5">
    <property type="entry name" value="CADMIUM_ZINC-TRANSPORTING ATPASE HMA4-RELATED"/>
    <property type="match status" value="1"/>
</dbReference>
<dbReference type="SUPFAM" id="SSF56784">
    <property type="entry name" value="HAD-like"/>
    <property type="match status" value="1"/>
</dbReference>
<dbReference type="RefSeq" id="WP_349165522.1">
    <property type="nucleotide sequence ID" value="NZ_JBBMFE010000025.1"/>
</dbReference>
<dbReference type="Gene3D" id="3.40.1110.10">
    <property type="entry name" value="Calcium-transporting ATPase, cytoplasmic domain N"/>
    <property type="match status" value="1"/>
</dbReference>
<dbReference type="SUPFAM" id="SSF55008">
    <property type="entry name" value="HMA, heavy metal-associated domain"/>
    <property type="match status" value="2"/>
</dbReference>
<dbReference type="InterPro" id="IPR023299">
    <property type="entry name" value="ATPase_P-typ_cyto_dom_N"/>
</dbReference>
<evidence type="ECO:0000256" key="10">
    <source>
        <dbReference type="ARBA" id="ARBA00049338"/>
    </source>
</evidence>
<keyword evidence="11" id="KW-0479">Metal-binding</keyword>
<comment type="catalytic activity">
    <reaction evidence="10">
        <text>Cd(2+)(in) + ATP + H2O = Cd(2+)(out) + ADP + phosphate + H(+)</text>
        <dbReference type="Rhea" id="RHEA:12132"/>
        <dbReference type="ChEBI" id="CHEBI:15377"/>
        <dbReference type="ChEBI" id="CHEBI:15378"/>
        <dbReference type="ChEBI" id="CHEBI:30616"/>
        <dbReference type="ChEBI" id="CHEBI:43474"/>
        <dbReference type="ChEBI" id="CHEBI:48775"/>
        <dbReference type="ChEBI" id="CHEBI:456216"/>
        <dbReference type="EC" id="7.2.2.21"/>
    </reaction>
</comment>
<feature type="transmembrane region" description="Helical" evidence="11">
    <location>
        <begin position="348"/>
        <end position="370"/>
    </location>
</feature>
<proteinExistence type="inferred from homology"/>
<keyword evidence="14" id="KW-1185">Reference proteome</keyword>
<evidence type="ECO:0000256" key="5">
    <source>
        <dbReference type="ARBA" id="ARBA00022741"/>
    </source>
</evidence>
<keyword evidence="6 11" id="KW-0067">ATP-binding</keyword>
<keyword evidence="5 11" id="KW-0547">Nucleotide-binding</keyword>
<evidence type="ECO:0000256" key="1">
    <source>
        <dbReference type="ARBA" id="ARBA00004141"/>
    </source>
</evidence>
<dbReference type="NCBIfam" id="TIGR01512">
    <property type="entry name" value="ATPase-IB2_Cd"/>
    <property type="match status" value="1"/>
</dbReference>
<dbReference type="NCBIfam" id="TIGR01525">
    <property type="entry name" value="ATPase-IB_hvy"/>
    <property type="match status" value="1"/>
</dbReference>
<sequence length="930" mass="100571">MADMEKDKLNPVSEHEEHEHCGCGCEHDHDHEHEHHHEHEEHTHHHHHEHDDDDCCCEHDHDHEEYKHHHHHEHDDDECSCGCGHDHGHEEHEHHHHDHGGSCGCGHDHEHEEHEHHHHDHDHGDSCGCGHDHGHEEHEHHHEHSANTRRQVYIIENLGCAHCASKMEEKINALPGVEEATITFATKQLRVLAADPDALLPEMQHICSSIESEVKIVPKTVNASAKTKVYIIDGLDCAHCASKVEERINEVPGVGNAVLTFATKQLRITAKNPDALIDEIRRVSVALEPEVTIVERDPSPKSAAKDAAAKSAKEADEKKERQELISIIIGAVFFVVGEILSHMGVAAIVTLPVFVIGYLILGAGVLLTAAKNISHGQIFDENFLMSLATVAAFAIGMYPEAMGVMLFYRIGEFFEHKAVERSRGQIMDAVDMRPEVVNLVQGDDIKVIPAENAKVGDILLIRPGDRIPLDGEIIEGESRLDTSPITGEPVPVAVKAGDDITSGCVNTSGQLKIRVEKPLSESMVTRILDSVENAAASKPKIDRFITRFSKVYTPIVVTLALVTAILPSLVTGNWHQWIYTAITFLVMSCPCALVLSVPLAFFSGIGAGSKKGILFKGGVAMEALSNLGAVVMDKTGTVTEGNFKLQKVVATGTISEDELLRITASCEQFSTHPIAVSIVTAAQEKGIALENPASLEEIAGHGISAFLAAGKVLCGNQKLMDENGITMDAAIDTGYGSEVFLAVDGKLAGYLVISDTLKADAKSAIARLKKMGLRTVMLTGDAQESAEAVAKMAGIDEVHAKLLPQDKLSIMTRLREQNGNVMFVGDGINDAPVLAGADVGAAMGSGADAAIEAADAVFMTSSMESVPTAISIARSTNRIAVQNVVFALVIKIAVMILGLAGHPNMWLAVFADTGVAMLCVLNSIRILYKK</sequence>
<dbReference type="Pfam" id="PF00403">
    <property type="entry name" value="HMA"/>
    <property type="match status" value="2"/>
</dbReference>
<evidence type="ECO:0000256" key="3">
    <source>
        <dbReference type="ARBA" id="ARBA00022539"/>
    </source>
</evidence>
<dbReference type="InterPro" id="IPR008250">
    <property type="entry name" value="ATPase_P-typ_transduc_dom_A_sf"/>
</dbReference>
<keyword evidence="7 11" id="KW-1133">Transmembrane helix</keyword>
<dbReference type="Pfam" id="PF00702">
    <property type="entry name" value="Hydrolase"/>
    <property type="match status" value="1"/>
</dbReference>
<protein>
    <recommendedName>
        <fullName evidence="9">Cd(2+)-exporting ATPase</fullName>
        <ecNumber evidence="9">7.2.2.21</ecNumber>
    </recommendedName>
</protein>
<dbReference type="InterPro" id="IPR027256">
    <property type="entry name" value="P-typ_ATPase_IB"/>
</dbReference>
<dbReference type="InterPro" id="IPR059000">
    <property type="entry name" value="ATPase_P-type_domA"/>
</dbReference>
<dbReference type="Gene3D" id="3.30.70.100">
    <property type="match status" value="2"/>
</dbReference>
<dbReference type="EC" id="7.2.2.21" evidence="9"/>
<dbReference type="InterPro" id="IPR023214">
    <property type="entry name" value="HAD_sf"/>
</dbReference>